<dbReference type="Gene3D" id="3.30.530.20">
    <property type="match status" value="2"/>
</dbReference>
<dbReference type="EMBL" id="CP031194">
    <property type="protein sequence ID" value="AXG76451.1"/>
    <property type="molecule type" value="Genomic_DNA"/>
</dbReference>
<dbReference type="AlphaFoldDB" id="A0A345HIC7"/>
<feature type="domain" description="Activator of Hsp90 ATPase homologue 1/2-like C-terminal" evidence="2">
    <location>
        <begin position="39"/>
        <end position="150"/>
    </location>
</feature>
<accession>A0A345HIC7</accession>
<dbReference type="RefSeq" id="WP_114657706.1">
    <property type="nucleotide sequence ID" value="NZ_CP031194.1"/>
</dbReference>
<dbReference type="Pfam" id="PF08327">
    <property type="entry name" value="AHSA1"/>
    <property type="match status" value="1"/>
</dbReference>
<keyword evidence="4" id="KW-1185">Reference proteome</keyword>
<evidence type="ECO:0000313" key="3">
    <source>
        <dbReference type="EMBL" id="AXG76451.1"/>
    </source>
</evidence>
<evidence type="ECO:0000259" key="2">
    <source>
        <dbReference type="Pfam" id="PF08327"/>
    </source>
</evidence>
<protein>
    <submittedName>
        <fullName evidence="3">Toxin-antitoxin system toxin subunit</fullName>
    </submittedName>
</protein>
<evidence type="ECO:0000256" key="1">
    <source>
        <dbReference type="ARBA" id="ARBA00006817"/>
    </source>
</evidence>
<dbReference type="InterPro" id="IPR023393">
    <property type="entry name" value="START-like_dom_sf"/>
</dbReference>
<dbReference type="SUPFAM" id="SSF55961">
    <property type="entry name" value="Bet v1-like"/>
    <property type="match status" value="2"/>
</dbReference>
<sequence>MNSTPGTNDTTGPSPDPYDATLTTADGRATLRIERALAHPPERVWTALTDPAALGRWFPAEVTLDLAPGGRIVFRFPGAEDGDPRTKGIVMAVDEPRLLAFTWGGDELRWSVAPKGGGALLTLVHTFGDLPGAASFASGWHLCVAALARSLDGEPVPAGRDTGALHEAYLHRFGLDRGTVETLGETGERRIRFERQLVRPAGTVWAALSAGIEPVAGLPVPEGFTADGVTAGPVTEVRAPHSLTYRAEPDTTVVWELRDGTGHGARLVLTQTGPAESVTDALSIAWRNRIERLAAELLRL</sequence>
<comment type="similarity">
    <text evidence="1">Belongs to the AHA1 family.</text>
</comment>
<dbReference type="InterPro" id="IPR013538">
    <property type="entry name" value="ASHA1/2-like_C"/>
</dbReference>
<reference evidence="4" key="1">
    <citation type="submission" date="2018-07" db="EMBL/GenBank/DDBJ databases">
        <authorList>
            <person name="Zhao J."/>
        </authorList>
    </citation>
    <scope>NUCLEOTIDE SEQUENCE [LARGE SCALE GENOMIC DNA]</scope>
    <source>
        <strain evidence="4">GSSD-12</strain>
    </source>
</reference>
<dbReference type="OrthoDB" id="9803476at2"/>
<dbReference type="KEGG" id="spad:DVK44_00770"/>
<evidence type="ECO:0000313" key="4">
    <source>
        <dbReference type="Proteomes" id="UP000253868"/>
    </source>
</evidence>
<dbReference type="CDD" id="cd08899">
    <property type="entry name" value="SRPBCC_CalC_Aha1-like_6"/>
    <property type="match status" value="1"/>
</dbReference>
<dbReference type="Proteomes" id="UP000253868">
    <property type="component" value="Chromosome"/>
</dbReference>
<gene>
    <name evidence="3" type="ORF">DVK44_00770</name>
</gene>
<name>A0A345HIC7_9ACTN</name>
<proteinExistence type="inferred from homology"/>
<organism evidence="3 4">
    <name type="scientific">Streptomyces paludis</name>
    <dbReference type="NCBI Taxonomy" id="2282738"/>
    <lineage>
        <taxon>Bacteria</taxon>
        <taxon>Bacillati</taxon>
        <taxon>Actinomycetota</taxon>
        <taxon>Actinomycetes</taxon>
        <taxon>Kitasatosporales</taxon>
        <taxon>Streptomycetaceae</taxon>
        <taxon>Streptomyces</taxon>
    </lineage>
</organism>